<dbReference type="PANTHER" id="PTHR10366:SF564">
    <property type="entry name" value="STEROL-4-ALPHA-CARBOXYLATE 3-DEHYDROGENASE, DECARBOXYLATING"/>
    <property type="match status" value="1"/>
</dbReference>
<comment type="similarity">
    <text evidence="2">Belongs to the NAD(P)-dependent epimerase/dehydratase family. Dihydroflavonol-4-reductase subfamily.</text>
</comment>
<dbReference type="STRING" id="1314781.A0A165EHL2"/>
<evidence type="ECO:0000259" key="3">
    <source>
        <dbReference type="Pfam" id="PF01370"/>
    </source>
</evidence>
<dbReference type="Proteomes" id="UP000077266">
    <property type="component" value="Unassembled WGS sequence"/>
</dbReference>
<dbReference type="InParanoid" id="A0A165EHL2"/>
<dbReference type="FunFam" id="3.40.50.720:FF:000191">
    <property type="entry name" value="Methylglyoxal reductase (NADPH-dependent)"/>
    <property type="match status" value="1"/>
</dbReference>
<organism evidence="4 5">
    <name type="scientific">Exidia glandulosa HHB12029</name>
    <dbReference type="NCBI Taxonomy" id="1314781"/>
    <lineage>
        <taxon>Eukaryota</taxon>
        <taxon>Fungi</taxon>
        <taxon>Dikarya</taxon>
        <taxon>Basidiomycota</taxon>
        <taxon>Agaricomycotina</taxon>
        <taxon>Agaricomycetes</taxon>
        <taxon>Auriculariales</taxon>
        <taxon>Exidiaceae</taxon>
        <taxon>Exidia</taxon>
    </lineage>
</organism>
<protein>
    <submittedName>
        <fullName evidence="4">NAD(P)-binding protein</fullName>
    </submittedName>
</protein>
<dbReference type="InterPro" id="IPR001509">
    <property type="entry name" value="Epimerase_deHydtase"/>
</dbReference>
<dbReference type="GO" id="GO:0016616">
    <property type="term" value="F:oxidoreductase activity, acting on the CH-OH group of donors, NAD or NADP as acceptor"/>
    <property type="evidence" value="ECO:0007669"/>
    <property type="project" value="TreeGrafter"/>
</dbReference>
<dbReference type="InterPro" id="IPR050425">
    <property type="entry name" value="NAD(P)_dehydrat-like"/>
</dbReference>
<dbReference type="Gene3D" id="3.40.50.720">
    <property type="entry name" value="NAD(P)-binding Rossmann-like Domain"/>
    <property type="match status" value="1"/>
</dbReference>
<dbReference type="CDD" id="cd05227">
    <property type="entry name" value="AR_SDR_e"/>
    <property type="match status" value="1"/>
</dbReference>
<reference evidence="4 5" key="1">
    <citation type="journal article" date="2016" name="Mol. Biol. Evol.">
        <title>Comparative Genomics of Early-Diverging Mushroom-Forming Fungi Provides Insights into the Origins of Lignocellulose Decay Capabilities.</title>
        <authorList>
            <person name="Nagy L.G."/>
            <person name="Riley R."/>
            <person name="Tritt A."/>
            <person name="Adam C."/>
            <person name="Daum C."/>
            <person name="Floudas D."/>
            <person name="Sun H."/>
            <person name="Yadav J.S."/>
            <person name="Pangilinan J."/>
            <person name="Larsson K.H."/>
            <person name="Matsuura K."/>
            <person name="Barry K."/>
            <person name="Labutti K."/>
            <person name="Kuo R."/>
            <person name="Ohm R.A."/>
            <person name="Bhattacharya S.S."/>
            <person name="Shirouzu T."/>
            <person name="Yoshinaga Y."/>
            <person name="Martin F.M."/>
            <person name="Grigoriev I.V."/>
            <person name="Hibbett D.S."/>
        </authorList>
    </citation>
    <scope>NUCLEOTIDE SEQUENCE [LARGE SCALE GENOMIC DNA]</scope>
    <source>
        <strain evidence="4 5">HHB12029</strain>
    </source>
</reference>
<sequence length="340" mass="37266">MSPRVLLTGGSGFIATHILGQLLQKGYWVRTTIRSDSRKKEILDAHPEHVTQLDFAIVKDIAQTGAFDDAVKAEPGLDYVVHTASPFHFHAEDVDKDLIQPAVQGTLGVLQGVKQFAPTVKRIVITGSFASIVDQRIIPGPGGKLYTEEDWNPITHEQAIADPVSGYYGSKTFAEKAAWEFMKTENPSFDLVMMCPPMVYGPIMNSQTASSLNTSNQLIYNILTGKTDGKIPEEGIHIWVDVRDLARAHVAALEAAGAANQRFLVKADGIYSPQDMADILRKHYPDQPIPVGKPGTGIGIPERDYFLADNSKSKKLLGMSYGNLENMLVPLAKRLLALEK</sequence>
<evidence type="ECO:0000313" key="5">
    <source>
        <dbReference type="Proteomes" id="UP000077266"/>
    </source>
</evidence>
<keyword evidence="5" id="KW-1185">Reference proteome</keyword>
<evidence type="ECO:0000256" key="2">
    <source>
        <dbReference type="ARBA" id="ARBA00023445"/>
    </source>
</evidence>
<gene>
    <name evidence="4" type="ORF">EXIGLDRAFT_652707</name>
</gene>
<dbReference type="PANTHER" id="PTHR10366">
    <property type="entry name" value="NAD DEPENDENT EPIMERASE/DEHYDRATASE"/>
    <property type="match status" value="1"/>
</dbReference>
<dbReference type="AlphaFoldDB" id="A0A165EHL2"/>
<name>A0A165EHL2_EXIGL</name>
<dbReference type="InterPro" id="IPR036291">
    <property type="entry name" value="NAD(P)-bd_dom_sf"/>
</dbReference>
<dbReference type="OrthoDB" id="2735536at2759"/>
<proteinExistence type="inferred from homology"/>
<accession>A0A165EHL2</accession>
<feature type="domain" description="NAD-dependent epimerase/dehydratase" evidence="3">
    <location>
        <begin position="5"/>
        <end position="262"/>
    </location>
</feature>
<dbReference type="Pfam" id="PF01370">
    <property type="entry name" value="Epimerase"/>
    <property type="match status" value="1"/>
</dbReference>
<dbReference type="FunCoup" id="A0A165EHL2">
    <property type="interactions" value="76"/>
</dbReference>
<dbReference type="EMBL" id="KV426140">
    <property type="protein sequence ID" value="KZV86953.1"/>
    <property type="molecule type" value="Genomic_DNA"/>
</dbReference>
<evidence type="ECO:0000256" key="1">
    <source>
        <dbReference type="ARBA" id="ARBA00023002"/>
    </source>
</evidence>
<evidence type="ECO:0000313" key="4">
    <source>
        <dbReference type="EMBL" id="KZV86953.1"/>
    </source>
</evidence>
<keyword evidence="1" id="KW-0560">Oxidoreductase</keyword>
<dbReference type="SUPFAM" id="SSF51735">
    <property type="entry name" value="NAD(P)-binding Rossmann-fold domains"/>
    <property type="match status" value="1"/>
</dbReference>